<dbReference type="AlphaFoldDB" id="A0AAN9FCH5"/>
<accession>A0AAN9FCH5</accession>
<evidence type="ECO:0000313" key="2">
    <source>
        <dbReference type="EMBL" id="KAK7273794.1"/>
    </source>
</evidence>
<feature type="region of interest" description="Disordered" evidence="1">
    <location>
        <begin position="55"/>
        <end position="75"/>
    </location>
</feature>
<name>A0AAN9FCH5_CROPI</name>
<dbReference type="Proteomes" id="UP001372338">
    <property type="component" value="Unassembled WGS sequence"/>
</dbReference>
<organism evidence="2 3">
    <name type="scientific">Crotalaria pallida</name>
    <name type="common">Smooth rattlebox</name>
    <name type="synonym">Crotalaria striata</name>
    <dbReference type="NCBI Taxonomy" id="3830"/>
    <lineage>
        <taxon>Eukaryota</taxon>
        <taxon>Viridiplantae</taxon>
        <taxon>Streptophyta</taxon>
        <taxon>Embryophyta</taxon>
        <taxon>Tracheophyta</taxon>
        <taxon>Spermatophyta</taxon>
        <taxon>Magnoliopsida</taxon>
        <taxon>eudicotyledons</taxon>
        <taxon>Gunneridae</taxon>
        <taxon>Pentapetalae</taxon>
        <taxon>rosids</taxon>
        <taxon>fabids</taxon>
        <taxon>Fabales</taxon>
        <taxon>Fabaceae</taxon>
        <taxon>Papilionoideae</taxon>
        <taxon>50 kb inversion clade</taxon>
        <taxon>genistoids sensu lato</taxon>
        <taxon>core genistoids</taxon>
        <taxon>Crotalarieae</taxon>
        <taxon>Crotalaria</taxon>
    </lineage>
</organism>
<proteinExistence type="predicted"/>
<evidence type="ECO:0000256" key="1">
    <source>
        <dbReference type="SAM" id="MobiDB-lite"/>
    </source>
</evidence>
<keyword evidence="3" id="KW-1185">Reference proteome</keyword>
<reference evidence="2 3" key="1">
    <citation type="submission" date="2024-01" db="EMBL/GenBank/DDBJ databases">
        <title>The genomes of 5 underutilized Papilionoideae crops provide insights into root nodulation and disease resistanc.</title>
        <authorList>
            <person name="Yuan L."/>
        </authorList>
    </citation>
    <scope>NUCLEOTIDE SEQUENCE [LARGE SCALE GENOMIC DNA]</scope>
    <source>
        <strain evidence="2">ZHUSHIDOU_FW_LH</strain>
        <tissue evidence="2">Leaf</tissue>
    </source>
</reference>
<dbReference type="EMBL" id="JAYWIO010000003">
    <property type="protein sequence ID" value="KAK7273794.1"/>
    <property type="molecule type" value="Genomic_DNA"/>
</dbReference>
<sequence>MINHHATSIFSGHAKQKEIASSRSGSFVAFARQGQLAVMTGRQPCHLAYSVADGGGRKRGGGAVGVGPYGESEGE</sequence>
<evidence type="ECO:0000313" key="3">
    <source>
        <dbReference type="Proteomes" id="UP001372338"/>
    </source>
</evidence>
<protein>
    <submittedName>
        <fullName evidence="2">Uncharacterized protein</fullName>
    </submittedName>
</protein>
<comment type="caution">
    <text evidence="2">The sequence shown here is derived from an EMBL/GenBank/DDBJ whole genome shotgun (WGS) entry which is preliminary data.</text>
</comment>
<gene>
    <name evidence="2" type="ORF">RIF29_14857</name>
</gene>